<proteinExistence type="predicted"/>
<feature type="region of interest" description="Disordered" evidence="2">
    <location>
        <begin position="561"/>
        <end position="587"/>
    </location>
</feature>
<dbReference type="STRING" id="4955.A0A1G4MJW0"/>
<name>A0A1G4MJW0_LACFM</name>
<feature type="compositionally biased region" description="Acidic residues" evidence="2">
    <location>
        <begin position="464"/>
        <end position="482"/>
    </location>
</feature>
<feature type="region of interest" description="Disordered" evidence="2">
    <location>
        <begin position="634"/>
        <end position="657"/>
    </location>
</feature>
<feature type="compositionally biased region" description="Polar residues" evidence="2">
    <location>
        <begin position="61"/>
        <end position="72"/>
    </location>
</feature>
<evidence type="ECO:0000259" key="3">
    <source>
        <dbReference type="PROSITE" id="PS50048"/>
    </source>
</evidence>
<gene>
    <name evidence="4" type="ORF">LAFE_0H05820G</name>
</gene>
<evidence type="ECO:0000256" key="1">
    <source>
        <dbReference type="ARBA" id="ARBA00023242"/>
    </source>
</evidence>
<feature type="compositionally biased region" description="Polar residues" evidence="2">
    <location>
        <begin position="223"/>
        <end position="255"/>
    </location>
</feature>
<dbReference type="InterPro" id="IPR001138">
    <property type="entry name" value="Zn2Cys6_DnaBD"/>
</dbReference>
<feature type="compositionally biased region" description="Basic residues" evidence="2">
    <location>
        <begin position="643"/>
        <end position="657"/>
    </location>
</feature>
<dbReference type="GO" id="GO:0008270">
    <property type="term" value="F:zinc ion binding"/>
    <property type="evidence" value="ECO:0007669"/>
    <property type="project" value="InterPro"/>
</dbReference>
<dbReference type="PANTHER" id="PTHR37534">
    <property type="entry name" value="TRANSCRIPTIONAL ACTIVATOR PROTEIN UGA3"/>
    <property type="match status" value="1"/>
</dbReference>
<dbReference type="InterPro" id="IPR036864">
    <property type="entry name" value="Zn2-C6_fun-type_DNA-bd_sf"/>
</dbReference>
<feature type="region of interest" description="Disordered" evidence="2">
    <location>
        <begin position="1"/>
        <end position="210"/>
    </location>
</feature>
<dbReference type="OMA" id="CHNCLRL"/>
<feature type="region of interest" description="Disordered" evidence="2">
    <location>
        <begin position="338"/>
        <end position="357"/>
    </location>
</feature>
<feature type="compositionally biased region" description="Basic and acidic residues" evidence="2">
    <location>
        <begin position="483"/>
        <end position="493"/>
    </location>
</feature>
<evidence type="ECO:0000313" key="5">
    <source>
        <dbReference type="Proteomes" id="UP000190831"/>
    </source>
</evidence>
<dbReference type="SMART" id="SM00066">
    <property type="entry name" value="GAL4"/>
    <property type="match status" value="1"/>
</dbReference>
<feature type="region of interest" description="Disordered" evidence="2">
    <location>
        <begin position="223"/>
        <end position="257"/>
    </location>
</feature>
<dbReference type="GO" id="GO:0000981">
    <property type="term" value="F:DNA-binding transcription factor activity, RNA polymerase II-specific"/>
    <property type="evidence" value="ECO:0007669"/>
    <property type="project" value="InterPro"/>
</dbReference>
<keyword evidence="1" id="KW-0539">Nucleus</keyword>
<feature type="domain" description="Zn(2)-C6 fungal-type" evidence="3">
    <location>
        <begin position="590"/>
        <end position="620"/>
    </location>
</feature>
<dbReference type="OrthoDB" id="3251668at2759"/>
<evidence type="ECO:0000313" key="4">
    <source>
        <dbReference type="EMBL" id="SCW04095.1"/>
    </source>
</evidence>
<protein>
    <submittedName>
        <fullName evidence="4">LAFE_0H05820g1_1</fullName>
    </submittedName>
</protein>
<dbReference type="AlphaFoldDB" id="A0A1G4MJW0"/>
<dbReference type="Proteomes" id="UP000190831">
    <property type="component" value="Chromosome H"/>
</dbReference>
<dbReference type="EMBL" id="LT598491">
    <property type="protein sequence ID" value="SCW04095.1"/>
    <property type="molecule type" value="Genomic_DNA"/>
</dbReference>
<feature type="compositionally biased region" description="Basic and acidic residues" evidence="2">
    <location>
        <begin position="99"/>
        <end position="110"/>
    </location>
</feature>
<sequence>MQQLEDANSHVVSALDPATPSGSSPETVGGGLQPPTPRHVPLTAHITSTATPADKLPPTTRPTSVPNNTPAQSPELRGAARVERAASAQLAALPPPVARLHDAGARERIRGGGNGGGESDGESGGENDDDAGHVTGEPARQQPEVASHGGRGRGAGSGPAPGPDIDTDTGSASADRTPTATAATPVEPADRAPLPAEPAPLPAAALSRGGPLQLPHISTLLSLPESQEMRGNSPNSILNRRNIFTTSDSRGSTRSADIEDQGALSAINAGADPNFSAHSAANAAATISSIPVDRDVVTPNRFYFNNNRSATDPHASQDHGNKINISSLLNSRGEDTYTLRTGAEPTSSPAYSGVLDDDAMDVDDVKPISAGSAGSAGAVPVTTPKYINSKLDEVRSRMLLGPKRQTSPLWTSPRCDDLGAAAIITKMRSSPYAAPDDTNSSRPGSASYRSHARPVIRINQREYEPDESDEHAVIEDDTEDEYRELPSENRGSDKITWNKSGMKRRVTRRQSAPTVNVKRRHSGSDGFTGEMRSSRHSSTSSTSTVTSLLSAAALLGKVPSGASELTVPTSPTGRDKPKRKNTSGSRSRTGCWICRLRKKKCSEEKPNCHNCLRLNLECFYDIVKPDFISDPAKKNEKLEEIKKKTKEAKRMAMRRRP</sequence>
<dbReference type="Gene3D" id="4.10.240.10">
    <property type="entry name" value="Zn(2)-C6 fungal-type DNA-binding domain"/>
    <property type="match status" value="1"/>
</dbReference>
<dbReference type="PROSITE" id="PS50048">
    <property type="entry name" value="ZN2_CY6_FUNGAL_2"/>
    <property type="match status" value="1"/>
</dbReference>
<accession>A0A1G4MJW0</accession>
<dbReference type="Pfam" id="PF00172">
    <property type="entry name" value="Zn_clus"/>
    <property type="match status" value="1"/>
</dbReference>
<organism evidence="4 5">
    <name type="scientific">Lachancea fermentati</name>
    <name type="common">Zygosaccharomyces fermentati</name>
    <dbReference type="NCBI Taxonomy" id="4955"/>
    <lineage>
        <taxon>Eukaryota</taxon>
        <taxon>Fungi</taxon>
        <taxon>Dikarya</taxon>
        <taxon>Ascomycota</taxon>
        <taxon>Saccharomycotina</taxon>
        <taxon>Saccharomycetes</taxon>
        <taxon>Saccharomycetales</taxon>
        <taxon>Saccharomycetaceae</taxon>
        <taxon>Lachancea</taxon>
    </lineage>
</organism>
<dbReference type="PROSITE" id="PS00463">
    <property type="entry name" value="ZN2_CY6_FUNGAL_1"/>
    <property type="match status" value="1"/>
</dbReference>
<feature type="region of interest" description="Disordered" evidence="2">
    <location>
        <begin position="431"/>
        <end position="544"/>
    </location>
</feature>
<feature type="compositionally biased region" description="Polar residues" evidence="2">
    <location>
        <begin position="437"/>
        <end position="448"/>
    </location>
</feature>
<keyword evidence="5" id="KW-1185">Reference proteome</keyword>
<reference evidence="4 5" key="1">
    <citation type="submission" date="2016-03" db="EMBL/GenBank/DDBJ databases">
        <authorList>
            <person name="Devillers H."/>
        </authorList>
    </citation>
    <scope>NUCLEOTIDE SEQUENCE [LARGE SCALE GENOMIC DNA]</scope>
    <source>
        <strain evidence="4">CBS 6772</strain>
    </source>
</reference>
<dbReference type="CDD" id="cd00067">
    <property type="entry name" value="GAL4"/>
    <property type="match status" value="1"/>
</dbReference>
<dbReference type="PANTHER" id="PTHR37534:SF45">
    <property type="entry name" value="TRANSCRIPTIONAL REGULATORY PROTEIN UME6"/>
    <property type="match status" value="1"/>
</dbReference>
<dbReference type="SUPFAM" id="SSF57701">
    <property type="entry name" value="Zn2/Cys6 DNA-binding domain"/>
    <property type="match status" value="1"/>
</dbReference>
<evidence type="ECO:0000256" key="2">
    <source>
        <dbReference type="SAM" id="MobiDB-lite"/>
    </source>
</evidence>
<feature type="compositionally biased region" description="Acidic residues" evidence="2">
    <location>
        <begin position="119"/>
        <end position="129"/>
    </location>
</feature>
<feature type="compositionally biased region" description="Low complexity" evidence="2">
    <location>
        <begin position="172"/>
        <end position="194"/>
    </location>
</feature>